<evidence type="ECO:0000313" key="1">
    <source>
        <dbReference type="EMBL" id="GAA0932447.1"/>
    </source>
</evidence>
<protein>
    <recommendedName>
        <fullName evidence="3">XRE family transcriptional regulator</fullName>
    </recommendedName>
</protein>
<dbReference type="EMBL" id="BAAAHP010000058">
    <property type="protein sequence ID" value="GAA0932447.1"/>
    <property type="molecule type" value="Genomic_DNA"/>
</dbReference>
<gene>
    <name evidence="1" type="ORF">GCM10009559_21420</name>
</gene>
<dbReference type="Gene3D" id="1.10.260.40">
    <property type="entry name" value="lambda repressor-like DNA-binding domains"/>
    <property type="match status" value="1"/>
</dbReference>
<reference evidence="2" key="1">
    <citation type="journal article" date="2019" name="Int. J. Syst. Evol. Microbiol.">
        <title>The Global Catalogue of Microorganisms (GCM) 10K type strain sequencing project: providing services to taxonomists for standard genome sequencing and annotation.</title>
        <authorList>
            <consortium name="The Broad Institute Genomics Platform"/>
            <consortium name="The Broad Institute Genome Sequencing Center for Infectious Disease"/>
            <person name="Wu L."/>
            <person name="Ma J."/>
        </authorList>
    </citation>
    <scope>NUCLEOTIDE SEQUENCE [LARGE SCALE GENOMIC DNA]</scope>
    <source>
        <strain evidence="2">JCM 11117</strain>
    </source>
</reference>
<keyword evidence="2" id="KW-1185">Reference proteome</keyword>
<evidence type="ECO:0000313" key="2">
    <source>
        <dbReference type="Proteomes" id="UP001499967"/>
    </source>
</evidence>
<proteinExistence type="predicted"/>
<evidence type="ECO:0008006" key="3">
    <source>
        <dbReference type="Google" id="ProtNLM"/>
    </source>
</evidence>
<dbReference type="SUPFAM" id="SSF47413">
    <property type="entry name" value="lambda repressor-like DNA-binding domains"/>
    <property type="match status" value="1"/>
</dbReference>
<accession>A0ABP4A9B6</accession>
<dbReference type="Proteomes" id="UP001499967">
    <property type="component" value="Unassembled WGS sequence"/>
</dbReference>
<dbReference type="RefSeq" id="WP_379589865.1">
    <property type="nucleotide sequence ID" value="NZ_JBHSKO010000022.1"/>
</dbReference>
<sequence>MTEAAEASGEGWDSVAEAIRNRMAETRMTQLDIASRARLSLTTVRELQHNLNPRRRRPQTLAAVSEALGWPPDYLATVLRGDRPTPHADEAGDPILQAIDHLGLEIRELRDRVEQIERQLAPEDATP</sequence>
<comment type="caution">
    <text evidence="1">The sequence shown here is derived from an EMBL/GenBank/DDBJ whole genome shotgun (WGS) entry which is preliminary data.</text>
</comment>
<organism evidence="1 2">
    <name type="scientific">Pseudonocardia zijingensis</name>
    <dbReference type="NCBI Taxonomy" id="153376"/>
    <lineage>
        <taxon>Bacteria</taxon>
        <taxon>Bacillati</taxon>
        <taxon>Actinomycetota</taxon>
        <taxon>Actinomycetes</taxon>
        <taxon>Pseudonocardiales</taxon>
        <taxon>Pseudonocardiaceae</taxon>
        <taxon>Pseudonocardia</taxon>
    </lineage>
</organism>
<name>A0ABP4A9B6_9PSEU</name>
<dbReference type="InterPro" id="IPR010982">
    <property type="entry name" value="Lambda_DNA-bd_dom_sf"/>
</dbReference>